<dbReference type="Gene3D" id="1.10.287.1490">
    <property type="match status" value="1"/>
</dbReference>
<name>A0ABR1P7V2_DIAER</name>
<feature type="region of interest" description="Disordered" evidence="4">
    <location>
        <begin position="743"/>
        <end position="766"/>
    </location>
</feature>
<feature type="compositionally biased region" description="Low complexity" evidence="4">
    <location>
        <begin position="1528"/>
        <end position="1553"/>
    </location>
</feature>
<feature type="compositionally biased region" description="Pro residues" evidence="4">
    <location>
        <begin position="193"/>
        <end position="204"/>
    </location>
</feature>
<feature type="coiled-coil region" evidence="3">
    <location>
        <begin position="1446"/>
        <end position="1473"/>
    </location>
</feature>
<feature type="region of interest" description="Disordered" evidence="4">
    <location>
        <begin position="452"/>
        <end position="483"/>
    </location>
</feature>
<evidence type="ECO:0000256" key="4">
    <source>
        <dbReference type="SAM" id="MobiDB-lite"/>
    </source>
</evidence>
<feature type="compositionally biased region" description="Polar residues" evidence="4">
    <location>
        <begin position="1585"/>
        <end position="1608"/>
    </location>
</feature>
<dbReference type="InterPro" id="IPR012943">
    <property type="entry name" value="Cnn_1N"/>
</dbReference>
<accession>A0ABR1P7V2</accession>
<evidence type="ECO:0000256" key="3">
    <source>
        <dbReference type="SAM" id="Coils"/>
    </source>
</evidence>
<feature type="compositionally biased region" description="Polar residues" evidence="4">
    <location>
        <begin position="882"/>
        <end position="891"/>
    </location>
</feature>
<feature type="compositionally biased region" description="Basic and acidic residues" evidence="4">
    <location>
        <begin position="866"/>
        <end position="881"/>
    </location>
</feature>
<feature type="compositionally biased region" description="Basic residues" evidence="4">
    <location>
        <begin position="362"/>
        <end position="376"/>
    </location>
</feature>
<evidence type="ECO:0000259" key="5">
    <source>
        <dbReference type="Pfam" id="PF07989"/>
    </source>
</evidence>
<dbReference type="PANTHER" id="PTHR43941:SF1">
    <property type="entry name" value="STRUCTURAL MAINTENANCE OF CHROMOSOMES PROTEIN 2"/>
    <property type="match status" value="1"/>
</dbReference>
<evidence type="ECO:0000256" key="1">
    <source>
        <dbReference type="ARBA" id="ARBA00004496"/>
    </source>
</evidence>
<feature type="compositionally biased region" description="Gly residues" evidence="4">
    <location>
        <begin position="1688"/>
        <end position="1705"/>
    </location>
</feature>
<comment type="subcellular location">
    <subcellularLocation>
        <location evidence="1">Cytoplasm</location>
    </subcellularLocation>
</comment>
<keyword evidence="3" id="KW-0175">Coiled coil</keyword>
<dbReference type="PANTHER" id="PTHR43941">
    <property type="entry name" value="STRUCTURAL MAINTENANCE OF CHROMOSOMES PROTEIN 2"/>
    <property type="match status" value="1"/>
</dbReference>
<feature type="coiled-coil region" evidence="3">
    <location>
        <begin position="1293"/>
        <end position="1327"/>
    </location>
</feature>
<feature type="compositionally biased region" description="Low complexity" evidence="4">
    <location>
        <begin position="1494"/>
        <end position="1504"/>
    </location>
</feature>
<feature type="region of interest" description="Disordered" evidence="4">
    <location>
        <begin position="1683"/>
        <end position="1705"/>
    </location>
</feature>
<dbReference type="InterPro" id="IPR024545">
    <property type="entry name" value="Mto1-like_Mto2p-bd"/>
</dbReference>
<feature type="compositionally biased region" description="Polar residues" evidence="4">
    <location>
        <begin position="283"/>
        <end position="301"/>
    </location>
</feature>
<protein>
    <recommendedName>
        <fullName evidence="9">Anucleate primary sterigmata protein B</fullName>
    </recommendedName>
</protein>
<feature type="region of interest" description="Disordered" evidence="4">
    <location>
        <begin position="709"/>
        <end position="731"/>
    </location>
</feature>
<evidence type="ECO:0000259" key="6">
    <source>
        <dbReference type="Pfam" id="PF12808"/>
    </source>
</evidence>
<feature type="compositionally biased region" description="Polar residues" evidence="4">
    <location>
        <begin position="264"/>
        <end position="276"/>
    </location>
</feature>
<feature type="coiled-coil region" evidence="3">
    <location>
        <begin position="804"/>
        <end position="852"/>
    </location>
</feature>
<dbReference type="EMBL" id="JAKNSF020000032">
    <property type="protein sequence ID" value="KAK7728658.1"/>
    <property type="molecule type" value="Genomic_DNA"/>
</dbReference>
<feature type="domain" description="Centrosomin N-terminal motif 1" evidence="5">
    <location>
        <begin position="539"/>
        <end position="611"/>
    </location>
</feature>
<feature type="region of interest" description="Disordered" evidence="4">
    <location>
        <begin position="1585"/>
        <end position="1619"/>
    </location>
</feature>
<feature type="compositionally biased region" description="Polar residues" evidence="4">
    <location>
        <begin position="163"/>
        <end position="180"/>
    </location>
</feature>
<evidence type="ECO:0000256" key="2">
    <source>
        <dbReference type="ARBA" id="ARBA00022490"/>
    </source>
</evidence>
<evidence type="ECO:0008006" key="9">
    <source>
        <dbReference type="Google" id="ProtNLM"/>
    </source>
</evidence>
<dbReference type="Pfam" id="PF07989">
    <property type="entry name" value="Cnn_1N"/>
    <property type="match status" value="1"/>
</dbReference>
<feature type="region of interest" description="Disordered" evidence="4">
    <location>
        <begin position="1474"/>
        <end position="1570"/>
    </location>
</feature>
<proteinExistence type="predicted"/>
<feature type="region of interest" description="Disordered" evidence="4">
    <location>
        <begin position="609"/>
        <end position="635"/>
    </location>
</feature>
<dbReference type="Proteomes" id="UP001430848">
    <property type="component" value="Unassembled WGS sequence"/>
</dbReference>
<keyword evidence="2" id="KW-0963">Cytoplasm</keyword>
<comment type="caution">
    <text evidence="7">The sequence shown here is derived from an EMBL/GenBank/DDBJ whole genome shotgun (WGS) entry which is preliminary data.</text>
</comment>
<feature type="domain" description="Mto1-like Mto2p-binding" evidence="6">
    <location>
        <begin position="1625"/>
        <end position="1655"/>
    </location>
</feature>
<keyword evidence="8" id="KW-1185">Reference proteome</keyword>
<evidence type="ECO:0000313" key="8">
    <source>
        <dbReference type="Proteomes" id="UP001430848"/>
    </source>
</evidence>
<feature type="compositionally biased region" description="Basic and acidic residues" evidence="4">
    <location>
        <begin position="1474"/>
        <end position="1490"/>
    </location>
</feature>
<gene>
    <name evidence="7" type="ORF">SLS63_006519</name>
</gene>
<sequence length="1705" mass="189839">MDDMDKTDTGTMDDSESTIDLAARRPLPPPSSSTPTLEVDSLEQHQDISRPSTAYRVPGTASHPDDDHDRDYGESQDQSRDNNEPTPTRPTSSAPRTVLRADDIPNLRPPSGLRQHGEPRQSTQEQHVGSAGDHSFADGHSGLPSPGHNDSSMAQMLRRQLQDIESSFTTPISPLPTVNSLGMDDTFVFDSPSKPPKPGAPAPTPAATSASSQPPAPRHAIQDEPSLPHIPPPSESVQPSPEPKREPASDQLHVPEGTSALEAFSSSPTGATTARTISRAMSRVSNGNTNSAHADDSQTPQEEGDSIVQHNSSMDDSFLRPANTSGTSGASGNSGASSQRRPDMGIPKISVDAGNTPGHGLKSGKRPKYLRSRMASHHSSSSSFNDDIESDVTAGTAGGLGADYALQSGGAIPALGTSRNSSMSNIVTRQISMGSMASDFREDSTGRIGVEPLEPLDEYEGMSSDNPNDDRLKTPKAPRQPLTEPTDTAIARHVRNVQVPESLAREYRSKSGFVTPRRKLSEVNLGASASTTRTGKNLTLKEQSSTIERLSKENFDLKLKVMFLSDRLDKLSEEGIKEMISENVELKTSVAVMQRDNKVLRRRVKELEKKLKDEDERPDTAKSGGSSGPVPDDYDAQANEEELIYLRERVDEFVTEIERLKEESMNKEAEKRRMAEMVKNLQSINENRLGESLGQDDETAIWKELYDQEQARREQSDEDNKRMGEENRTLRDEVFRLKQDLANSTNNLGGRPSSHASHPSGMSHTTNIYNITKKGRAQSPSRPQTRMSEADTMNGAMSVSVSLVEELRRESEQLRHENAELRREVGAQTSMLTSRNREKERLYQEIEDLKMAARRGGPTPSTIDSLLDRSASRAGAHDRPQSRGSGMTRTATLDEDPEREELENKLAELRDKLNGVKMQNQDLQQELGNYMQEYEAELEGRKQAETAAQQLQEELEATQNDLLTLQQERDDLLQENSGLDHEFNALREEAQDEIDHLEGENEQREQEIARLSQELAERNENQEALQEEMRRLSEDMIRFEDTQETQLQRIQELETELAEANKELEDLEAKLLESNDKAQRLAIQLESTQGEIAFLREEQESDKLRIGDLVGQLANTELALREEKERVKELENQLQSERHQREIVANQEKEDVQQVVNNLNREMSTAKDEARKLRKSLSRQENEAAEWKARLVDLENNLREALGDLNGTRSSFLRDITKLQNDLDSTCRELDATRASLNEKDHLIKQRDELLESHALESRRLGDTLAKEQQAHRNTKHQFETYQKTQQHVHGTMSSAELRIKELEAAKSQDKQRLTKLEASLKEQLNERNSLLLVLWTRLSSLCGTDWAHDNSLISGRALPSLESVATMLPGFSKNLLAAVRTIESIVSKFQDRVKSVERELWREYQHLEDSLDKRIKKLDKIESIVRNGVATGSIGIAGQMSQALLEEQKQRMAKLEDAYRQLKVENATLRTANEVRHAMLDPRAERGTDDDGSPSPSIPTGPTARAISGERGSQRGERSRQSSRHVSGGAPTTSSGSSTHRATSRASTMTRETMTRDTMTREKSHRSDNEIAAAQDVINEYSPRHSSLSNYKNSNHNHNTRDVTSAAGSHGPMSPGAPLDAELKWMHRLKDMENKLKAEREGRLLDRNEASRKIISLEEVALQAQAREAKIERRRRMEAALSIAGSGDKGGSGGGKRSPSAGGL</sequence>
<evidence type="ECO:0000313" key="7">
    <source>
        <dbReference type="EMBL" id="KAK7728658.1"/>
    </source>
</evidence>
<feature type="compositionally biased region" description="Basic and acidic residues" evidence="4">
    <location>
        <begin position="63"/>
        <end position="83"/>
    </location>
</feature>
<reference evidence="7 8" key="1">
    <citation type="submission" date="2024-02" db="EMBL/GenBank/DDBJ databases">
        <title>De novo assembly and annotation of 12 fungi associated with fruit tree decline syndrome in Ontario, Canada.</title>
        <authorList>
            <person name="Sulman M."/>
            <person name="Ellouze W."/>
            <person name="Ilyukhin E."/>
        </authorList>
    </citation>
    <scope>NUCLEOTIDE SEQUENCE [LARGE SCALE GENOMIC DNA]</scope>
    <source>
        <strain evidence="7 8">M169</strain>
    </source>
</reference>
<dbReference type="Pfam" id="PF12808">
    <property type="entry name" value="Mto2_bdg"/>
    <property type="match status" value="1"/>
</dbReference>
<feature type="compositionally biased region" description="Low complexity" evidence="4">
    <location>
        <begin position="322"/>
        <end position="338"/>
    </location>
</feature>
<feature type="region of interest" description="Disordered" evidence="4">
    <location>
        <begin position="1"/>
        <end position="395"/>
    </location>
</feature>
<feature type="compositionally biased region" description="Low complexity" evidence="4">
    <location>
        <begin position="85"/>
        <end position="97"/>
    </location>
</feature>
<feature type="compositionally biased region" description="Basic and acidic residues" evidence="4">
    <location>
        <begin position="609"/>
        <end position="620"/>
    </location>
</feature>
<feature type="compositionally biased region" description="Basic and acidic residues" evidence="4">
    <location>
        <begin position="1554"/>
        <end position="1570"/>
    </location>
</feature>
<feature type="region of interest" description="Disordered" evidence="4">
    <location>
        <begin position="853"/>
        <end position="900"/>
    </location>
</feature>
<organism evidence="7 8">
    <name type="scientific">Diaporthe eres</name>
    <name type="common">Phomopsis oblonga</name>
    <dbReference type="NCBI Taxonomy" id="83184"/>
    <lineage>
        <taxon>Eukaryota</taxon>
        <taxon>Fungi</taxon>
        <taxon>Dikarya</taxon>
        <taxon>Ascomycota</taxon>
        <taxon>Pezizomycotina</taxon>
        <taxon>Sordariomycetes</taxon>
        <taxon>Sordariomycetidae</taxon>
        <taxon>Diaporthales</taxon>
        <taxon>Diaporthaceae</taxon>
        <taxon>Diaporthe</taxon>
        <taxon>Diaporthe eres species complex</taxon>
    </lineage>
</organism>